<dbReference type="HOGENOM" id="CLU_3214810_0_0_3"/>
<dbReference type="AlphaFoldDB" id="B4VVL6"/>
<dbReference type="EMBL" id="DS989855">
    <property type="protein sequence ID" value="EDX73892.1"/>
    <property type="molecule type" value="Genomic_DNA"/>
</dbReference>
<keyword evidence="2" id="KW-1185">Reference proteome</keyword>
<proteinExistence type="predicted"/>
<gene>
    <name evidence="1" type="ORF">MC7420_5772</name>
</gene>
<reference evidence="1 2" key="1">
    <citation type="submission" date="2008-07" db="EMBL/GenBank/DDBJ databases">
        <authorList>
            <person name="Tandeau de Marsac N."/>
            <person name="Ferriera S."/>
            <person name="Johnson J."/>
            <person name="Kravitz S."/>
            <person name="Beeson K."/>
            <person name="Sutton G."/>
            <person name="Rogers Y.-H."/>
            <person name="Friedman R."/>
            <person name="Frazier M."/>
            <person name="Venter J.C."/>
        </authorList>
    </citation>
    <scope>NUCLEOTIDE SEQUENCE [LARGE SCALE GENOMIC DNA]</scope>
    <source>
        <strain evidence="1 2">PCC 7420</strain>
    </source>
</reference>
<dbReference type="Proteomes" id="UP000003835">
    <property type="component" value="Unassembled WGS sequence"/>
</dbReference>
<accession>B4VVL6</accession>
<protein>
    <submittedName>
        <fullName evidence="1">Uncharacterized protein</fullName>
    </submittedName>
</protein>
<organism evidence="1 2">
    <name type="scientific">Coleofasciculus chthonoplastes PCC 7420</name>
    <dbReference type="NCBI Taxonomy" id="118168"/>
    <lineage>
        <taxon>Bacteria</taxon>
        <taxon>Bacillati</taxon>
        <taxon>Cyanobacteriota</taxon>
        <taxon>Cyanophyceae</taxon>
        <taxon>Coleofasciculales</taxon>
        <taxon>Coleofasciculaceae</taxon>
        <taxon>Coleofasciculus</taxon>
    </lineage>
</organism>
<dbReference type="STRING" id="118168.MC7420_5772"/>
<evidence type="ECO:0000313" key="2">
    <source>
        <dbReference type="Proteomes" id="UP000003835"/>
    </source>
</evidence>
<sequence>MSDGEDREDGVGAGFTTIVGKVRYATLRERFANANAPYTRPDFT</sequence>
<name>B4VVL6_9CYAN</name>
<evidence type="ECO:0000313" key="1">
    <source>
        <dbReference type="EMBL" id="EDX73892.1"/>
    </source>
</evidence>